<organism evidence="1 2">
    <name type="scientific">Naganishia adeliensis</name>
    <dbReference type="NCBI Taxonomy" id="92952"/>
    <lineage>
        <taxon>Eukaryota</taxon>
        <taxon>Fungi</taxon>
        <taxon>Dikarya</taxon>
        <taxon>Basidiomycota</taxon>
        <taxon>Agaricomycotina</taxon>
        <taxon>Tremellomycetes</taxon>
        <taxon>Filobasidiales</taxon>
        <taxon>Filobasidiaceae</taxon>
        <taxon>Naganishia</taxon>
    </lineage>
</organism>
<accession>A0ACC2W7M2</accession>
<evidence type="ECO:0000313" key="2">
    <source>
        <dbReference type="Proteomes" id="UP001230649"/>
    </source>
</evidence>
<dbReference type="Proteomes" id="UP001230649">
    <property type="component" value="Unassembled WGS sequence"/>
</dbReference>
<keyword evidence="2" id="KW-1185">Reference proteome</keyword>
<reference evidence="1" key="1">
    <citation type="submission" date="2023-04" db="EMBL/GenBank/DDBJ databases">
        <title>Draft Genome sequencing of Naganishia species isolated from polar environments using Oxford Nanopore Technology.</title>
        <authorList>
            <person name="Leo P."/>
            <person name="Venkateswaran K."/>
        </authorList>
    </citation>
    <scope>NUCLEOTIDE SEQUENCE</scope>
    <source>
        <strain evidence="1">MNA-CCFEE 5262</strain>
    </source>
</reference>
<evidence type="ECO:0000313" key="1">
    <source>
        <dbReference type="EMBL" id="KAJ9107209.1"/>
    </source>
</evidence>
<proteinExistence type="predicted"/>
<dbReference type="EMBL" id="JASBWS010000037">
    <property type="protein sequence ID" value="KAJ9107209.1"/>
    <property type="molecule type" value="Genomic_DNA"/>
</dbReference>
<protein>
    <submittedName>
        <fullName evidence="1">Uncharacterized protein</fullName>
    </submittedName>
</protein>
<name>A0ACC2W7M2_9TREE</name>
<sequence>MANQYVDPFEYVSVGNVLVYDPNCLLRLKETDRTLQRDYGFVPPYPPPLAVQARDSKALPPLPGFARTHQSYAPRTPTSTSPSTLVGSPPSSVRTSTFEEKPTSKSTGSNIKAFLTPEWGLKKDATEAEVRMHKYGVLGKLAVDLIEGLFRAIKVLAKVAVPGLYWDRTPSEAAQDKESPKGLESPWRSMPGHLSSEELPLRLPPQTACPHGPSICNDCTRADLVYRHDYACEAFVHNLRVYRSHQRAAEEPAVPPEKKENWLCKHIVWNQK</sequence>
<gene>
    <name evidence="1" type="ORF">QFC20_003744</name>
</gene>
<comment type="caution">
    <text evidence="1">The sequence shown here is derived from an EMBL/GenBank/DDBJ whole genome shotgun (WGS) entry which is preliminary data.</text>
</comment>